<name>A0A926N5C0_9BACL</name>
<dbReference type="EMBL" id="JACXAH010000005">
    <property type="protein sequence ID" value="MBD1371629.1"/>
    <property type="molecule type" value="Genomic_DNA"/>
</dbReference>
<dbReference type="AlphaFoldDB" id="A0A926N5C0"/>
<sequence>MFNSWVADTVGLKPEGIQLIRSRLWLFHKYLSLILYRSNVQQKYGVSINASMFTSILKGVDS</sequence>
<organism evidence="1 2">
    <name type="scientific">Polycladospora coralii</name>
    <dbReference type="NCBI Taxonomy" id="2771432"/>
    <lineage>
        <taxon>Bacteria</taxon>
        <taxon>Bacillati</taxon>
        <taxon>Bacillota</taxon>
        <taxon>Bacilli</taxon>
        <taxon>Bacillales</taxon>
        <taxon>Thermoactinomycetaceae</taxon>
        <taxon>Polycladospora</taxon>
    </lineage>
</organism>
<protein>
    <submittedName>
        <fullName evidence="1">Uncharacterized protein</fullName>
    </submittedName>
</protein>
<evidence type="ECO:0000313" key="1">
    <source>
        <dbReference type="EMBL" id="MBD1371629.1"/>
    </source>
</evidence>
<dbReference type="Proteomes" id="UP000661691">
    <property type="component" value="Unassembled WGS sequence"/>
</dbReference>
<proteinExistence type="predicted"/>
<comment type="caution">
    <text evidence="1">The sequence shown here is derived from an EMBL/GenBank/DDBJ whole genome shotgun (WGS) entry which is preliminary data.</text>
</comment>
<evidence type="ECO:0000313" key="2">
    <source>
        <dbReference type="Proteomes" id="UP000661691"/>
    </source>
</evidence>
<keyword evidence="2" id="KW-1185">Reference proteome</keyword>
<reference evidence="1" key="1">
    <citation type="submission" date="2020-09" db="EMBL/GenBank/DDBJ databases">
        <title>A novel bacterium of genus Hazenella, isolated from South China Sea.</title>
        <authorList>
            <person name="Huang H."/>
            <person name="Mo K."/>
            <person name="Hu Y."/>
        </authorList>
    </citation>
    <scope>NUCLEOTIDE SEQUENCE</scope>
    <source>
        <strain evidence="1">IB182357</strain>
    </source>
</reference>
<accession>A0A926N5C0</accession>
<gene>
    <name evidence="1" type="ORF">IC620_04560</name>
</gene>
<dbReference type="RefSeq" id="WP_191141650.1">
    <property type="nucleotide sequence ID" value="NZ_JACXAH010000005.1"/>
</dbReference>